<dbReference type="InterPro" id="IPR014606">
    <property type="entry name" value="Heptose_7-P_kinase"/>
</dbReference>
<keyword evidence="3 8" id="KW-0418">Kinase</keyword>
<dbReference type="Proteomes" id="UP000264702">
    <property type="component" value="Unassembled WGS sequence"/>
</dbReference>
<dbReference type="GO" id="GO:0050201">
    <property type="term" value="F:fucokinase activity"/>
    <property type="evidence" value="ECO:0007669"/>
    <property type="project" value="TreeGrafter"/>
</dbReference>
<evidence type="ECO:0000256" key="4">
    <source>
        <dbReference type="ARBA" id="ARBA00022840"/>
    </source>
</evidence>
<evidence type="ECO:0000313" key="9">
    <source>
        <dbReference type="Proteomes" id="UP000264702"/>
    </source>
</evidence>
<dbReference type="EMBL" id="QVQT01000001">
    <property type="protein sequence ID" value="RFU18083.1"/>
    <property type="molecule type" value="Genomic_DNA"/>
</dbReference>
<dbReference type="PANTHER" id="PTHR32463">
    <property type="entry name" value="L-FUCOSE KINASE"/>
    <property type="match status" value="1"/>
</dbReference>
<dbReference type="InterPro" id="IPR013750">
    <property type="entry name" value="GHMP_kinase_C_dom"/>
</dbReference>
<reference evidence="8 9" key="1">
    <citation type="submission" date="2018-08" db="EMBL/GenBank/DDBJ databases">
        <title>Acidipila sp. 4G-K13, an acidobacterium isolated from forest soil.</title>
        <authorList>
            <person name="Gao Z.-H."/>
            <person name="Qiu L.-H."/>
        </authorList>
    </citation>
    <scope>NUCLEOTIDE SEQUENCE [LARGE SCALE GENOMIC DNA]</scope>
    <source>
        <strain evidence="8 9">4G-K13</strain>
    </source>
</reference>
<dbReference type="PRINTS" id="PR00960">
    <property type="entry name" value="LMBPPROTEIN"/>
</dbReference>
<keyword evidence="1" id="KW-0808">Transferase</keyword>
<dbReference type="PIRSF" id="PIRSF036406">
    <property type="entry name" value="Hept_kin"/>
    <property type="match status" value="1"/>
</dbReference>
<comment type="caution">
    <text evidence="8">The sequence shown here is derived from an EMBL/GenBank/DDBJ whole genome shotgun (WGS) entry which is preliminary data.</text>
</comment>
<dbReference type="Pfam" id="PF08544">
    <property type="entry name" value="GHMP_kinases_C"/>
    <property type="match status" value="1"/>
</dbReference>
<sequence>MIMTRTPLRISIGGGGTDLPSYYREFGGFVISAAINKYVYISVNRSFFPGYFLKYSETEHAETCEEIRHPLLRSALEMHQAPRPLEIVSVADVPAGTGLGSSGAFLVGVVHALCAYQRQPVTAEKLARDAVEIEMNRLAEPVGKQDQYIAAYGGLLCQQYHPDDQVTVSPLQMSEEAIRELRDSLMLYFVGYTRSASTLLDEQKRRSEAGDPAMIESLHFVRALGEETRNVLESGNIAEFGRLMHQHWLRKRKRSSGMSSDRIDELYELALSKGGATGGKLVGAGGSGFLLFHTQDRKRLRRTMTDAGLSEMDFRFDFDGSVVLLRNA</sequence>
<dbReference type="InterPro" id="IPR001174">
    <property type="entry name" value="HddA/FKP"/>
</dbReference>
<evidence type="ECO:0000256" key="3">
    <source>
        <dbReference type="ARBA" id="ARBA00022777"/>
    </source>
</evidence>
<name>A0A372IUH0_9BACT</name>
<keyword evidence="4" id="KW-0067">ATP-binding</keyword>
<evidence type="ECO:0000259" key="6">
    <source>
        <dbReference type="Pfam" id="PF00288"/>
    </source>
</evidence>
<dbReference type="Pfam" id="PF00288">
    <property type="entry name" value="GHMP_kinases_N"/>
    <property type="match status" value="1"/>
</dbReference>
<dbReference type="GO" id="GO:0005524">
    <property type="term" value="F:ATP binding"/>
    <property type="evidence" value="ECO:0007669"/>
    <property type="project" value="UniProtKB-KW"/>
</dbReference>
<dbReference type="InterPro" id="IPR006203">
    <property type="entry name" value="GHMP_knse_ATP-bd_CS"/>
</dbReference>
<proteinExistence type="inferred from homology"/>
<evidence type="ECO:0000256" key="5">
    <source>
        <dbReference type="ARBA" id="ARBA00038121"/>
    </source>
</evidence>
<dbReference type="PROSITE" id="PS00627">
    <property type="entry name" value="GHMP_KINASES_ATP"/>
    <property type="match status" value="1"/>
</dbReference>
<evidence type="ECO:0000313" key="8">
    <source>
        <dbReference type="EMBL" id="RFU18083.1"/>
    </source>
</evidence>
<evidence type="ECO:0000256" key="1">
    <source>
        <dbReference type="ARBA" id="ARBA00022679"/>
    </source>
</evidence>
<evidence type="ECO:0000259" key="7">
    <source>
        <dbReference type="Pfam" id="PF08544"/>
    </source>
</evidence>
<comment type="similarity">
    <text evidence="5">Belongs to the GHMP kinase family.</text>
</comment>
<accession>A0A372IUH0</accession>
<keyword evidence="2" id="KW-0547">Nucleotide-binding</keyword>
<feature type="domain" description="GHMP kinase N-terminal" evidence="6">
    <location>
        <begin position="80"/>
        <end position="154"/>
    </location>
</feature>
<dbReference type="Gene3D" id="3.30.230.120">
    <property type="match status" value="1"/>
</dbReference>
<keyword evidence="9" id="KW-1185">Reference proteome</keyword>
<dbReference type="OrthoDB" id="9812992at2"/>
<gene>
    <name evidence="8" type="ORF">D0Y96_00400</name>
</gene>
<dbReference type="AlphaFoldDB" id="A0A372IUH0"/>
<dbReference type="InterPro" id="IPR006204">
    <property type="entry name" value="GHMP_kinase_N_dom"/>
</dbReference>
<organism evidence="8 9">
    <name type="scientific">Paracidobacterium acidisoli</name>
    <dbReference type="NCBI Taxonomy" id="2303751"/>
    <lineage>
        <taxon>Bacteria</taxon>
        <taxon>Pseudomonadati</taxon>
        <taxon>Acidobacteriota</taxon>
        <taxon>Terriglobia</taxon>
        <taxon>Terriglobales</taxon>
        <taxon>Acidobacteriaceae</taxon>
        <taxon>Paracidobacterium</taxon>
    </lineage>
</organism>
<dbReference type="GO" id="GO:0042352">
    <property type="term" value="P:GDP-L-fucose salvage"/>
    <property type="evidence" value="ECO:0007669"/>
    <property type="project" value="TreeGrafter"/>
</dbReference>
<dbReference type="InterPro" id="IPR020568">
    <property type="entry name" value="Ribosomal_Su5_D2-typ_SF"/>
</dbReference>
<evidence type="ECO:0000256" key="2">
    <source>
        <dbReference type="ARBA" id="ARBA00022741"/>
    </source>
</evidence>
<dbReference type="SUPFAM" id="SSF54211">
    <property type="entry name" value="Ribosomal protein S5 domain 2-like"/>
    <property type="match status" value="1"/>
</dbReference>
<dbReference type="PANTHER" id="PTHR32463:SF0">
    <property type="entry name" value="L-FUCOSE KINASE"/>
    <property type="match status" value="1"/>
</dbReference>
<feature type="domain" description="GHMP kinase C-terminal" evidence="7">
    <location>
        <begin position="232"/>
        <end position="306"/>
    </location>
</feature>
<protein>
    <submittedName>
        <fullName evidence="8">Galactokinase</fullName>
    </submittedName>
</protein>
<dbReference type="SUPFAM" id="SSF55060">
    <property type="entry name" value="GHMP Kinase, C-terminal domain"/>
    <property type="match status" value="1"/>
</dbReference>
<dbReference type="InterPro" id="IPR036554">
    <property type="entry name" value="GHMP_kinase_C_sf"/>
</dbReference>
<dbReference type="InterPro" id="IPR052203">
    <property type="entry name" value="GHMP_Kinase-Related"/>
</dbReference>